<reference evidence="4 7" key="3">
    <citation type="submission" date="2023-11" db="EMBL/GenBank/DDBJ databases">
        <title>Detection of rare carbapenemases in Enterobacterales - comparison of two colorimetric and two CIM-based carbapenemase assays.</title>
        <authorList>
            <person name="Schaffarczyk L."/>
            <person name="Noster J."/>
            <person name="Stelzer Y."/>
            <person name="Sattler J."/>
            <person name="Gatermann S."/>
            <person name="Hamprecht A."/>
        </authorList>
    </citation>
    <scope>NUCLEOTIDE SEQUENCE [LARGE SCALE GENOMIC DNA]</scope>
    <source>
        <strain evidence="4 7">CIM-Carb-136</strain>
    </source>
</reference>
<dbReference type="RefSeq" id="WP_060439817.1">
    <property type="nucleotide sequence ID" value="NZ_CP018917.1"/>
</dbReference>
<evidence type="ECO:0000256" key="2">
    <source>
        <dbReference type="ARBA" id="ARBA00022723"/>
    </source>
</evidence>
<evidence type="ECO:0000313" key="5">
    <source>
        <dbReference type="EMBL" id="PNO70263.1"/>
    </source>
</evidence>
<dbReference type="AlphaFoldDB" id="A0AAP8PIJ3"/>
<dbReference type="Gene3D" id="1.20.120.450">
    <property type="entry name" value="dinb family like domain"/>
    <property type="match status" value="1"/>
</dbReference>
<reference evidence="5" key="2">
    <citation type="submission" date="2017-12" db="EMBL/GenBank/DDBJ databases">
        <title>FDA dAtabase for Regulatory Grade micrObial Sequences (FDA-ARGOS): Supporting development and validation of Infectious Disease Dx tests.</title>
        <authorList>
            <person name="Campos J."/>
            <person name="Goldberg B."/>
            <person name="Tallon L.J."/>
            <person name="Sadzewicz L."/>
            <person name="Sengamalay N."/>
            <person name="Ott S."/>
            <person name="Godinez A."/>
            <person name="Nagaraj S."/>
            <person name="Vavikolanu K."/>
            <person name="Vyas G."/>
            <person name="Nadendla S."/>
            <person name="Aluvathingal J."/>
            <person name="Geyer C."/>
            <person name="Nandy P."/>
            <person name="Hobson J."/>
            <person name="Sichtig H."/>
        </authorList>
    </citation>
    <scope>NUCLEOTIDE SEQUENCE</scope>
    <source>
        <strain evidence="5">FDAARGOS_79</strain>
    </source>
</reference>
<dbReference type="EMBL" id="JTBC02000002">
    <property type="protein sequence ID" value="PNO70263.1"/>
    <property type="molecule type" value="Genomic_DNA"/>
</dbReference>
<evidence type="ECO:0000256" key="3">
    <source>
        <dbReference type="PIRSR" id="PIRSR607837-1"/>
    </source>
</evidence>
<reference evidence="6" key="1">
    <citation type="submission" date="2017-12" db="EMBL/GenBank/DDBJ databases">
        <title>FDA dAtabase for Regulatory Grade micrObial Sequences (FDA-ARGOS): Supporting development and validation of Infectious Disease Dx tests.</title>
        <authorList>
            <person name="Campos J."/>
            <person name="Goldberg B."/>
            <person name="Tallon L."/>
            <person name="Sadzewicz L."/>
            <person name="Sengamalay N."/>
            <person name="Ott S."/>
            <person name="Godinez A."/>
            <person name="Nagaraj S."/>
            <person name="Vavikolanu K."/>
            <person name="Vyas G."/>
            <person name="Nadendla S."/>
            <person name="Aluvathingal J."/>
            <person name="Geyer C."/>
            <person name="Nandy P."/>
            <person name="Hobson J."/>
            <person name="Sichtig H."/>
        </authorList>
    </citation>
    <scope>NUCLEOTIDE SEQUENCE [LARGE SCALE GENOMIC DNA]</scope>
    <source>
        <strain evidence="6">FDAARGOS_79</strain>
    </source>
</reference>
<sequence>MSLKKHLEQLFNYKQWADAEAFAAIRKVDADAWPKQRHLMLRLMNHIYVVDQIFIANLQGQRHGYTALNTQETPTLEALEEAMLASDRRYLAYIASLSEAQLDERIHFTFVDGGPGDMLRREMLAHVEHHGCYHRGAVGWLITESAVKAPQDVLTVFVRDGGVA</sequence>
<dbReference type="GO" id="GO:0046872">
    <property type="term" value="F:metal ion binding"/>
    <property type="evidence" value="ECO:0007669"/>
    <property type="project" value="UniProtKB-KW"/>
</dbReference>
<evidence type="ECO:0000256" key="1">
    <source>
        <dbReference type="ARBA" id="ARBA00008635"/>
    </source>
</evidence>
<evidence type="ECO:0000313" key="6">
    <source>
        <dbReference type="Proteomes" id="UP000030378"/>
    </source>
</evidence>
<dbReference type="Pfam" id="PF05163">
    <property type="entry name" value="DinB"/>
    <property type="match status" value="1"/>
</dbReference>
<accession>A0AAP8PIJ3</accession>
<dbReference type="PANTHER" id="PTHR37302">
    <property type="entry name" value="SLR1116 PROTEIN"/>
    <property type="match status" value="1"/>
</dbReference>
<dbReference type="GeneID" id="98188595"/>
<feature type="binding site" evidence="3">
    <location>
        <position position="134"/>
    </location>
    <ligand>
        <name>a divalent metal cation</name>
        <dbReference type="ChEBI" id="CHEBI:60240"/>
    </ligand>
</feature>
<proteinExistence type="inferred from homology"/>
<keyword evidence="2 3" id="KW-0479">Metal-binding</keyword>
<dbReference type="Proteomes" id="UP001275057">
    <property type="component" value="Unassembled WGS sequence"/>
</dbReference>
<dbReference type="SUPFAM" id="SSF109854">
    <property type="entry name" value="DinB/YfiT-like putative metalloenzymes"/>
    <property type="match status" value="1"/>
</dbReference>
<evidence type="ECO:0000313" key="4">
    <source>
        <dbReference type="EMBL" id="MDX7084650.1"/>
    </source>
</evidence>
<evidence type="ECO:0000313" key="7">
    <source>
        <dbReference type="Proteomes" id="UP001275057"/>
    </source>
</evidence>
<gene>
    <name evidence="5" type="ORF">MC70_009730</name>
    <name evidence="4" type="ORF">SJ435_19895</name>
</gene>
<dbReference type="InterPro" id="IPR007837">
    <property type="entry name" value="DinB"/>
</dbReference>
<protein>
    <submittedName>
        <fullName evidence="5">Diguanylate cyclase</fullName>
    </submittedName>
    <submittedName>
        <fullName evidence="4">DinB family protein</fullName>
    </submittedName>
</protein>
<dbReference type="InterPro" id="IPR034660">
    <property type="entry name" value="DinB/YfiT-like"/>
</dbReference>
<dbReference type="PANTHER" id="PTHR37302:SF1">
    <property type="entry name" value="PROTEIN DINB"/>
    <property type="match status" value="1"/>
</dbReference>
<dbReference type="Proteomes" id="UP000030378">
    <property type="component" value="Unassembled WGS sequence"/>
</dbReference>
<organism evidence="5 6">
    <name type="scientific">Serratia marcescens</name>
    <dbReference type="NCBI Taxonomy" id="615"/>
    <lineage>
        <taxon>Bacteria</taxon>
        <taxon>Pseudomonadati</taxon>
        <taxon>Pseudomonadota</taxon>
        <taxon>Gammaproteobacteria</taxon>
        <taxon>Enterobacterales</taxon>
        <taxon>Yersiniaceae</taxon>
        <taxon>Serratia</taxon>
    </lineage>
</organism>
<comment type="similarity">
    <text evidence="1">Belongs to the DinB family.</text>
</comment>
<dbReference type="EMBL" id="JAXABG010000015">
    <property type="protein sequence ID" value="MDX7084650.1"/>
    <property type="molecule type" value="Genomic_DNA"/>
</dbReference>
<comment type="caution">
    <text evidence="5">The sequence shown here is derived from an EMBL/GenBank/DDBJ whole genome shotgun (WGS) entry which is preliminary data.</text>
</comment>
<name>A0AAP8PIJ3_SERMA</name>
<feature type="binding site" evidence="3">
    <location>
        <position position="46"/>
    </location>
    <ligand>
        <name>a divalent metal cation</name>
        <dbReference type="ChEBI" id="CHEBI:60240"/>
    </ligand>
</feature>
<feature type="binding site" evidence="3">
    <location>
        <position position="130"/>
    </location>
    <ligand>
        <name>a divalent metal cation</name>
        <dbReference type="ChEBI" id="CHEBI:60240"/>
    </ligand>
</feature>